<evidence type="ECO:0000313" key="3">
    <source>
        <dbReference type="Proteomes" id="UP000319941"/>
    </source>
</evidence>
<dbReference type="AlphaFoldDB" id="A0A558HLY0"/>
<comment type="caution">
    <text evidence="2">The sequence shown here is derived from an EMBL/GenBank/DDBJ whole genome shotgun (WGS) entry which is preliminary data.</text>
</comment>
<dbReference type="RefSeq" id="WP_144727567.1">
    <property type="nucleotide sequence ID" value="NZ_CAWOWR010000116.1"/>
</dbReference>
<dbReference type="EMBL" id="VNFH01000006">
    <property type="protein sequence ID" value="TVU70144.1"/>
    <property type="molecule type" value="Genomic_DNA"/>
</dbReference>
<name>A0A558HLY0_9GAMM</name>
<dbReference type="Gene3D" id="3.90.1200.10">
    <property type="match status" value="1"/>
</dbReference>
<reference evidence="2 3" key="1">
    <citation type="submission" date="2019-07" db="EMBL/GenBank/DDBJ databases">
        <title>Diversity of Bacteria from Kongsfjorden, Arctic.</title>
        <authorList>
            <person name="Yu Y."/>
        </authorList>
    </citation>
    <scope>NUCLEOTIDE SEQUENCE [LARGE SCALE GENOMIC DNA]</scope>
    <source>
        <strain evidence="2 3">SM1923</strain>
    </source>
</reference>
<evidence type="ECO:0000259" key="1">
    <source>
        <dbReference type="Pfam" id="PF01636"/>
    </source>
</evidence>
<dbReference type="Proteomes" id="UP000319941">
    <property type="component" value="Unassembled WGS sequence"/>
</dbReference>
<dbReference type="InterPro" id="IPR011009">
    <property type="entry name" value="Kinase-like_dom_sf"/>
</dbReference>
<organism evidence="2 3">
    <name type="scientific">Cobetia crustatorum</name>
    <dbReference type="NCBI Taxonomy" id="553385"/>
    <lineage>
        <taxon>Bacteria</taxon>
        <taxon>Pseudomonadati</taxon>
        <taxon>Pseudomonadota</taxon>
        <taxon>Gammaproteobacteria</taxon>
        <taxon>Oceanospirillales</taxon>
        <taxon>Halomonadaceae</taxon>
        <taxon>Cobetia</taxon>
    </lineage>
</organism>
<gene>
    <name evidence="2" type="ORF">FQP86_10115</name>
</gene>
<dbReference type="InterPro" id="IPR002575">
    <property type="entry name" value="Aminoglycoside_PTrfase"/>
</dbReference>
<proteinExistence type="predicted"/>
<accession>A0A558HLY0</accession>
<dbReference type="GO" id="GO:0016740">
    <property type="term" value="F:transferase activity"/>
    <property type="evidence" value="ECO:0007669"/>
    <property type="project" value="UniProtKB-KW"/>
</dbReference>
<sequence>MTSFPITDPLTRLHDGLVLALEAQNISHTAIQALPDSGLAHAHLRVTLASGTTWMARLPKQSQMRLAAEENLTYQRTCFARCQPSGNTPQLHHVLPPNEDLPRGGLLVEAIEGRPARLPEDLPAIMATLASLHALPLPEQAHRSPLLAPDSPWQAMLSEINTQCDHLASAGITGESQALIETERRALESFVSSVSAPTTVSLISFDAHPGNFLIEHARHTQTGQPPRAVLVDLEKCRYGLPGFDLAHATLYTSTTWDIASYAVLTPEEVVSAYRHWRAQMHAAGADEQLITPDTLMQARRAMWLWSVSWCAKWLALNQQTQDTGHSGEDWSGELSEEALIAHVRERARHYLSTESITCVTSEWHQLASALRA</sequence>
<dbReference type="SUPFAM" id="SSF56112">
    <property type="entry name" value="Protein kinase-like (PK-like)"/>
    <property type="match status" value="1"/>
</dbReference>
<dbReference type="STRING" id="553385.GCA_000591415_02335"/>
<dbReference type="Pfam" id="PF01636">
    <property type="entry name" value="APH"/>
    <property type="match status" value="1"/>
</dbReference>
<keyword evidence="2" id="KW-0808">Transferase</keyword>
<evidence type="ECO:0000313" key="2">
    <source>
        <dbReference type="EMBL" id="TVU70144.1"/>
    </source>
</evidence>
<keyword evidence="3" id="KW-1185">Reference proteome</keyword>
<protein>
    <submittedName>
        <fullName evidence="2">Phosphotransferase</fullName>
    </submittedName>
</protein>
<feature type="domain" description="Aminoglycoside phosphotransferase" evidence="1">
    <location>
        <begin position="45"/>
        <end position="257"/>
    </location>
</feature>
<dbReference type="OrthoDB" id="6146956at2"/>